<gene>
    <name evidence="1" type="ORF">GTP81_25735</name>
</gene>
<comment type="caution">
    <text evidence="1">The sequence shown here is derived from an EMBL/GenBank/DDBJ whole genome shotgun (WGS) entry which is preliminary data.</text>
</comment>
<dbReference type="EMBL" id="WWCV01000065">
    <property type="protein sequence ID" value="MYN20149.1"/>
    <property type="molecule type" value="Genomic_DNA"/>
</dbReference>
<sequence>MKVRVSLSELITRQESFRHAGKMMELQMKQADKLSEMLQRAQAKTGFLVDEDERPYGDIDDPESF</sequence>
<evidence type="ECO:0000313" key="2">
    <source>
        <dbReference type="Proteomes" id="UP000484875"/>
    </source>
</evidence>
<organism evidence="1 2">
    <name type="scientific">Duganella vulcania</name>
    <dbReference type="NCBI Taxonomy" id="2692166"/>
    <lineage>
        <taxon>Bacteria</taxon>
        <taxon>Pseudomonadati</taxon>
        <taxon>Pseudomonadota</taxon>
        <taxon>Betaproteobacteria</taxon>
        <taxon>Burkholderiales</taxon>
        <taxon>Oxalobacteraceae</taxon>
        <taxon>Telluria group</taxon>
        <taxon>Duganella</taxon>
    </lineage>
</organism>
<protein>
    <submittedName>
        <fullName evidence="1">Uncharacterized protein</fullName>
    </submittedName>
</protein>
<dbReference type="AlphaFoldDB" id="A0A845HRV0"/>
<evidence type="ECO:0000313" key="1">
    <source>
        <dbReference type="EMBL" id="MYN20149.1"/>
    </source>
</evidence>
<proteinExistence type="predicted"/>
<name>A0A845HRV0_9BURK</name>
<dbReference type="RefSeq" id="WP_161092512.1">
    <property type="nucleotide sequence ID" value="NZ_WWCV01000065.1"/>
</dbReference>
<accession>A0A845HRV0</accession>
<keyword evidence="2" id="KW-1185">Reference proteome</keyword>
<reference evidence="1 2" key="1">
    <citation type="submission" date="2019-12" db="EMBL/GenBank/DDBJ databases">
        <title>Novel species isolated from a subtropical stream in China.</title>
        <authorList>
            <person name="Lu H."/>
        </authorList>
    </citation>
    <scope>NUCLEOTIDE SEQUENCE [LARGE SCALE GENOMIC DNA]</scope>
    <source>
        <strain evidence="1 2">FT107W</strain>
    </source>
</reference>
<dbReference type="Proteomes" id="UP000484875">
    <property type="component" value="Unassembled WGS sequence"/>
</dbReference>